<sequence>MQFQELQVLNLGKNKLSGKIPIGNPEPCVIAFKGNNFSGELPSLENCTNLLMVDLGNNNLSGKIPIWIGQSLTNLVILTLRSNQFNGIIPFSLCSLVTIHVLDLSHNNISGGLPHCFSNITSLADDSRFDGFIVELVWKRIEIEWGKKS</sequence>
<keyword evidence="2" id="KW-0433">Leucine-rich repeat</keyword>
<feature type="domain" description="EGF-like" evidence="10">
    <location>
        <begin position="2"/>
        <end position="96"/>
    </location>
</feature>
<dbReference type="GO" id="GO:0016020">
    <property type="term" value="C:membrane"/>
    <property type="evidence" value="ECO:0007669"/>
    <property type="project" value="UniProtKB-SubCell"/>
</dbReference>
<keyword evidence="3" id="KW-0812">Transmembrane</keyword>
<keyword evidence="11" id="KW-0418">Kinase</keyword>
<evidence type="ECO:0000256" key="7">
    <source>
        <dbReference type="ARBA" id="ARBA00023136"/>
    </source>
</evidence>
<evidence type="ECO:0000256" key="2">
    <source>
        <dbReference type="ARBA" id="ARBA00022614"/>
    </source>
</evidence>
<organism evidence="11 12">
    <name type="scientific">Rosa chinensis</name>
    <name type="common">China rose</name>
    <dbReference type="NCBI Taxonomy" id="74649"/>
    <lineage>
        <taxon>Eukaryota</taxon>
        <taxon>Viridiplantae</taxon>
        <taxon>Streptophyta</taxon>
        <taxon>Embryophyta</taxon>
        <taxon>Tracheophyta</taxon>
        <taxon>Spermatophyta</taxon>
        <taxon>Magnoliopsida</taxon>
        <taxon>eudicotyledons</taxon>
        <taxon>Gunneridae</taxon>
        <taxon>Pentapetalae</taxon>
        <taxon>rosids</taxon>
        <taxon>fabids</taxon>
        <taxon>Rosales</taxon>
        <taxon>Rosaceae</taxon>
        <taxon>Rosoideae</taxon>
        <taxon>Rosoideae incertae sedis</taxon>
        <taxon>Rosa</taxon>
    </lineage>
</organism>
<accession>A0A2P6P9I1</accession>
<evidence type="ECO:0000256" key="4">
    <source>
        <dbReference type="ARBA" id="ARBA00022729"/>
    </source>
</evidence>
<evidence type="ECO:0000259" key="10">
    <source>
        <dbReference type="Pfam" id="PF24141"/>
    </source>
</evidence>
<dbReference type="Pfam" id="PF24141">
    <property type="entry name" value="LRR_ComC"/>
    <property type="match status" value="1"/>
</dbReference>
<comment type="caution">
    <text evidence="11">The sequence shown here is derived from an EMBL/GenBank/DDBJ whole genome shotgun (WGS) entry which is preliminary data.</text>
</comment>
<dbReference type="PANTHER" id="PTHR48063:SF98">
    <property type="entry name" value="LRR RECEPTOR-LIKE SERINE_THREONINE-PROTEIN KINASE FLS2"/>
    <property type="match status" value="1"/>
</dbReference>
<evidence type="ECO:0000313" key="12">
    <source>
        <dbReference type="Proteomes" id="UP000238479"/>
    </source>
</evidence>
<dbReference type="PANTHER" id="PTHR48063">
    <property type="entry name" value="LRR RECEPTOR-LIKE KINASE"/>
    <property type="match status" value="1"/>
</dbReference>
<dbReference type="FunFam" id="3.80.10.10:FF:000041">
    <property type="entry name" value="LRR receptor-like serine/threonine-protein kinase ERECTA"/>
    <property type="match status" value="1"/>
</dbReference>
<dbReference type="Pfam" id="PF00560">
    <property type="entry name" value="LRR_1"/>
    <property type="match status" value="1"/>
</dbReference>
<reference evidence="11 12" key="1">
    <citation type="journal article" date="2018" name="Nat. Genet.">
        <title>The Rosa genome provides new insights in the design of modern roses.</title>
        <authorList>
            <person name="Bendahmane M."/>
        </authorList>
    </citation>
    <scope>NUCLEOTIDE SEQUENCE [LARGE SCALE GENOMIC DNA]</scope>
    <source>
        <strain evidence="12">cv. Old Blush</strain>
    </source>
</reference>
<dbReference type="InterPro" id="IPR032675">
    <property type="entry name" value="LRR_dom_sf"/>
</dbReference>
<name>A0A2P6P9I1_ROSCH</name>
<keyword evidence="11" id="KW-0808">Transferase</keyword>
<dbReference type="AlphaFoldDB" id="A0A2P6P9I1"/>
<dbReference type="GO" id="GO:0004674">
    <property type="term" value="F:protein serine/threonine kinase activity"/>
    <property type="evidence" value="ECO:0007669"/>
    <property type="project" value="UniProtKB-KW"/>
</dbReference>
<evidence type="ECO:0000313" key="11">
    <source>
        <dbReference type="EMBL" id="PRQ18594.1"/>
    </source>
</evidence>
<dbReference type="Gramene" id="PRQ18594">
    <property type="protein sequence ID" value="PRQ18594"/>
    <property type="gene ID" value="RchiOBHm_Chr7g0207771"/>
</dbReference>
<proteinExistence type="predicted"/>
<dbReference type="Gene3D" id="3.80.10.10">
    <property type="entry name" value="Ribonuclease Inhibitor"/>
    <property type="match status" value="1"/>
</dbReference>
<dbReference type="InterPro" id="IPR046956">
    <property type="entry name" value="RLP23-like"/>
</dbReference>
<protein>
    <submittedName>
        <fullName evidence="11">Putative non-specific serine/threonine protein kinase</fullName>
        <ecNumber evidence="11">2.7.11.1</ecNumber>
    </submittedName>
</protein>
<dbReference type="InterPro" id="IPR057013">
    <property type="entry name" value="LRR_ComC"/>
</dbReference>
<dbReference type="Proteomes" id="UP000238479">
    <property type="component" value="Chromosome 7"/>
</dbReference>
<keyword evidence="12" id="KW-1185">Reference proteome</keyword>
<evidence type="ECO:0000256" key="5">
    <source>
        <dbReference type="ARBA" id="ARBA00022737"/>
    </source>
</evidence>
<keyword evidence="6" id="KW-1133">Transmembrane helix</keyword>
<evidence type="ECO:0000256" key="3">
    <source>
        <dbReference type="ARBA" id="ARBA00022692"/>
    </source>
</evidence>
<evidence type="ECO:0000256" key="8">
    <source>
        <dbReference type="ARBA" id="ARBA00023170"/>
    </source>
</evidence>
<comment type="subcellular location">
    <subcellularLocation>
        <location evidence="1">Membrane</location>
        <topology evidence="1">Single-pass type I membrane protein</topology>
    </subcellularLocation>
</comment>
<dbReference type="EC" id="2.7.11.1" evidence="11"/>
<keyword evidence="8" id="KW-0675">Receptor</keyword>
<keyword evidence="11" id="KW-0723">Serine/threonine-protein kinase</keyword>
<dbReference type="SUPFAM" id="SSF52058">
    <property type="entry name" value="L domain-like"/>
    <property type="match status" value="1"/>
</dbReference>
<keyword evidence="5" id="KW-0677">Repeat</keyword>
<keyword evidence="7" id="KW-0472">Membrane</keyword>
<keyword evidence="4" id="KW-0732">Signal</keyword>
<evidence type="ECO:0000256" key="9">
    <source>
        <dbReference type="ARBA" id="ARBA00023180"/>
    </source>
</evidence>
<dbReference type="EMBL" id="PDCK01000045">
    <property type="protein sequence ID" value="PRQ18594.1"/>
    <property type="molecule type" value="Genomic_DNA"/>
</dbReference>
<evidence type="ECO:0000256" key="1">
    <source>
        <dbReference type="ARBA" id="ARBA00004479"/>
    </source>
</evidence>
<evidence type="ECO:0000256" key="6">
    <source>
        <dbReference type="ARBA" id="ARBA00022989"/>
    </source>
</evidence>
<keyword evidence="9" id="KW-0325">Glycoprotein</keyword>
<dbReference type="InterPro" id="IPR001611">
    <property type="entry name" value="Leu-rich_rpt"/>
</dbReference>
<gene>
    <name evidence="11" type="ORF">RchiOBHm_Chr7g0207771</name>
</gene>
<dbReference type="STRING" id="74649.A0A2P6P9I1"/>